<sequence>MEAEMDAERPPPAPLRPTEEEAARDPAALAGREWLEARLARLTPDEIRAFRAALRRCFASAGEG</sequence>
<proteinExistence type="predicted"/>
<dbReference type="AlphaFoldDB" id="A0A160PEH4"/>
<evidence type="ECO:0000313" key="2">
    <source>
        <dbReference type="EMBL" id="BAU91529.1"/>
    </source>
</evidence>
<name>A0A160PEH4_9HYPH</name>
<dbReference type="RefSeq" id="WP_244573317.1">
    <property type="nucleotide sequence ID" value="NZ_AP014809.1"/>
</dbReference>
<dbReference type="EMBL" id="AP014809">
    <property type="protein sequence ID" value="BAU91529.1"/>
    <property type="molecule type" value="Genomic_DNA"/>
</dbReference>
<reference evidence="2 3" key="1">
    <citation type="journal article" date="2016" name="Genome Announc.">
        <title>Complete Genome Sequence of Methylobacterium populi P-1M, Isolated from Pink-Pigmented Household Biofilm.</title>
        <authorList>
            <person name="Morohoshi T."/>
            <person name="Ikeda T."/>
        </authorList>
    </citation>
    <scope>NUCLEOTIDE SEQUENCE [LARGE SCALE GENOMIC DNA]</scope>
    <source>
        <strain evidence="2 3">P-1M</strain>
    </source>
</reference>
<feature type="region of interest" description="Disordered" evidence="1">
    <location>
        <begin position="1"/>
        <end position="27"/>
    </location>
</feature>
<gene>
    <name evidence="2" type="ORF">MPPM_2924</name>
</gene>
<organism evidence="2 3">
    <name type="scientific">Methylorubrum populi</name>
    <dbReference type="NCBI Taxonomy" id="223967"/>
    <lineage>
        <taxon>Bacteria</taxon>
        <taxon>Pseudomonadati</taxon>
        <taxon>Pseudomonadota</taxon>
        <taxon>Alphaproteobacteria</taxon>
        <taxon>Hyphomicrobiales</taxon>
        <taxon>Methylobacteriaceae</taxon>
        <taxon>Methylorubrum</taxon>
    </lineage>
</organism>
<protein>
    <submittedName>
        <fullName evidence="2">Uncharacterized protein</fullName>
    </submittedName>
</protein>
<evidence type="ECO:0000313" key="3">
    <source>
        <dbReference type="Proteomes" id="UP000218288"/>
    </source>
</evidence>
<evidence type="ECO:0000256" key="1">
    <source>
        <dbReference type="SAM" id="MobiDB-lite"/>
    </source>
</evidence>
<dbReference type="Proteomes" id="UP000218288">
    <property type="component" value="Chromosome"/>
</dbReference>
<accession>A0A160PEH4</accession>